<dbReference type="Proteomes" id="UP000008068">
    <property type="component" value="Unassembled WGS sequence"/>
</dbReference>
<evidence type="ECO:0000313" key="3">
    <source>
        <dbReference type="Proteomes" id="UP000008068"/>
    </source>
</evidence>
<dbReference type="InParanoid" id="G0NKF6"/>
<keyword evidence="3" id="KW-1185">Reference proteome</keyword>
<evidence type="ECO:0000256" key="1">
    <source>
        <dbReference type="SAM" id="MobiDB-lite"/>
    </source>
</evidence>
<proteinExistence type="predicted"/>
<dbReference type="AlphaFoldDB" id="G0NKF6"/>
<dbReference type="EMBL" id="GL379899">
    <property type="protein sequence ID" value="EGT32897.1"/>
    <property type="molecule type" value="Genomic_DNA"/>
</dbReference>
<sequence>MGDRAPPPNNHPPAHPRDNRPPRYNPLARPEGIPARGQPGQAPANLDHENPRMPEQNQERPGESYYERLIRTVNEAIRTHRMLEQNRADPAIVEEARDAVREGIARYRIVVQNLRRWRDESLGPEHLDAQELRGADPQDNKENEDLGDGRHQ</sequence>
<feature type="compositionally biased region" description="Basic and acidic residues" evidence="1">
    <location>
        <begin position="46"/>
        <end position="64"/>
    </location>
</feature>
<feature type="region of interest" description="Disordered" evidence="1">
    <location>
        <begin position="118"/>
        <end position="152"/>
    </location>
</feature>
<dbReference type="HOGENOM" id="CLU_1760400_0_0_1"/>
<reference evidence="3" key="1">
    <citation type="submission" date="2011-07" db="EMBL/GenBank/DDBJ databases">
        <authorList>
            <consortium name="Caenorhabditis brenneri Sequencing and Analysis Consortium"/>
            <person name="Wilson R.K."/>
        </authorList>
    </citation>
    <scope>NUCLEOTIDE SEQUENCE [LARGE SCALE GENOMIC DNA]</scope>
    <source>
        <strain evidence="3">PB2801</strain>
    </source>
</reference>
<feature type="region of interest" description="Disordered" evidence="1">
    <location>
        <begin position="1"/>
        <end position="64"/>
    </location>
</feature>
<name>G0NKF6_CAEBE</name>
<evidence type="ECO:0000313" key="2">
    <source>
        <dbReference type="EMBL" id="EGT32897.1"/>
    </source>
</evidence>
<organism evidence="3">
    <name type="scientific">Caenorhabditis brenneri</name>
    <name type="common">Nematode worm</name>
    <dbReference type="NCBI Taxonomy" id="135651"/>
    <lineage>
        <taxon>Eukaryota</taxon>
        <taxon>Metazoa</taxon>
        <taxon>Ecdysozoa</taxon>
        <taxon>Nematoda</taxon>
        <taxon>Chromadorea</taxon>
        <taxon>Rhabditida</taxon>
        <taxon>Rhabditina</taxon>
        <taxon>Rhabditomorpha</taxon>
        <taxon>Rhabditoidea</taxon>
        <taxon>Rhabditidae</taxon>
        <taxon>Peloderinae</taxon>
        <taxon>Caenorhabditis</taxon>
    </lineage>
</organism>
<feature type="compositionally biased region" description="Pro residues" evidence="1">
    <location>
        <begin position="1"/>
        <end position="13"/>
    </location>
</feature>
<gene>
    <name evidence="2" type="ORF">CAEBREN_10927</name>
</gene>
<protein>
    <submittedName>
        <fullName evidence="2">Uncharacterized protein</fullName>
    </submittedName>
</protein>
<accession>G0NKF6</accession>